<feature type="compositionally biased region" description="Basic and acidic residues" evidence="1">
    <location>
        <begin position="15"/>
        <end position="31"/>
    </location>
</feature>
<sequence length="103" mass="11413">MFDVSLLPLPGSKNGKADALSRCHETQSKLDHPETILPSSIILGPIRWNQEEEIRQAQLLSTYRISPTFHVSLLKLAHEPHSARPVDSEPPPPLDIDGAPAYQ</sequence>
<feature type="region of interest" description="Disordered" evidence="1">
    <location>
        <begin position="1"/>
        <end position="31"/>
    </location>
</feature>
<evidence type="ECO:0000313" key="3">
    <source>
        <dbReference type="Proteomes" id="UP001274896"/>
    </source>
</evidence>
<reference evidence="2" key="1">
    <citation type="submission" date="2023-06" db="EMBL/GenBank/DDBJ databases">
        <title>Male Hemibagrus guttatus genome.</title>
        <authorList>
            <person name="Bian C."/>
        </authorList>
    </citation>
    <scope>NUCLEOTIDE SEQUENCE</scope>
    <source>
        <strain evidence="2">Male_cb2023</strain>
        <tissue evidence="2">Muscle</tissue>
    </source>
</reference>
<gene>
    <name evidence="2" type="ORF">QTP70_018123</name>
</gene>
<dbReference type="AlphaFoldDB" id="A0AAE0QTQ1"/>
<comment type="caution">
    <text evidence="2">The sequence shown here is derived from an EMBL/GenBank/DDBJ whole genome shotgun (WGS) entry which is preliminary data.</text>
</comment>
<feature type="region of interest" description="Disordered" evidence="1">
    <location>
        <begin position="80"/>
        <end position="103"/>
    </location>
</feature>
<proteinExistence type="predicted"/>
<dbReference type="Proteomes" id="UP001274896">
    <property type="component" value="Unassembled WGS sequence"/>
</dbReference>
<protein>
    <submittedName>
        <fullName evidence="2">Uncharacterized protein</fullName>
    </submittedName>
</protein>
<organism evidence="2 3">
    <name type="scientific">Hemibagrus guttatus</name>
    <dbReference type="NCBI Taxonomy" id="175788"/>
    <lineage>
        <taxon>Eukaryota</taxon>
        <taxon>Metazoa</taxon>
        <taxon>Chordata</taxon>
        <taxon>Craniata</taxon>
        <taxon>Vertebrata</taxon>
        <taxon>Euteleostomi</taxon>
        <taxon>Actinopterygii</taxon>
        <taxon>Neopterygii</taxon>
        <taxon>Teleostei</taxon>
        <taxon>Ostariophysi</taxon>
        <taxon>Siluriformes</taxon>
        <taxon>Bagridae</taxon>
        <taxon>Hemibagrus</taxon>
    </lineage>
</organism>
<dbReference type="EMBL" id="JAUCMX010000011">
    <property type="protein sequence ID" value="KAK3531322.1"/>
    <property type="molecule type" value="Genomic_DNA"/>
</dbReference>
<feature type="non-terminal residue" evidence="2">
    <location>
        <position position="103"/>
    </location>
</feature>
<keyword evidence="3" id="KW-1185">Reference proteome</keyword>
<name>A0AAE0QTQ1_9TELE</name>
<evidence type="ECO:0000256" key="1">
    <source>
        <dbReference type="SAM" id="MobiDB-lite"/>
    </source>
</evidence>
<accession>A0AAE0QTQ1</accession>
<evidence type="ECO:0000313" key="2">
    <source>
        <dbReference type="EMBL" id="KAK3531322.1"/>
    </source>
</evidence>